<evidence type="ECO:0000256" key="1">
    <source>
        <dbReference type="SAM" id="MobiDB-lite"/>
    </source>
</evidence>
<feature type="region of interest" description="Disordered" evidence="1">
    <location>
        <begin position="210"/>
        <end position="234"/>
    </location>
</feature>
<feature type="transmembrane region" description="Helical" evidence="2">
    <location>
        <begin position="147"/>
        <end position="169"/>
    </location>
</feature>
<organism evidence="3 4">
    <name type="scientific">Nocardiopsis coralli</name>
    <dbReference type="NCBI Taxonomy" id="2772213"/>
    <lineage>
        <taxon>Bacteria</taxon>
        <taxon>Bacillati</taxon>
        <taxon>Actinomycetota</taxon>
        <taxon>Actinomycetes</taxon>
        <taxon>Streptosporangiales</taxon>
        <taxon>Nocardiopsidaceae</taxon>
        <taxon>Nocardiopsis</taxon>
    </lineage>
</organism>
<evidence type="ECO:0000313" key="3">
    <source>
        <dbReference type="EMBL" id="MBE2998362.1"/>
    </source>
</evidence>
<keyword evidence="2" id="KW-0472">Membrane</keyword>
<dbReference type="EMBL" id="JADBGI010000004">
    <property type="protein sequence ID" value="MBE2998362.1"/>
    <property type="molecule type" value="Genomic_DNA"/>
</dbReference>
<feature type="transmembrane region" description="Helical" evidence="2">
    <location>
        <begin position="175"/>
        <end position="194"/>
    </location>
</feature>
<accession>A0ABR9P3H7</accession>
<keyword evidence="4" id="KW-1185">Reference proteome</keyword>
<gene>
    <name evidence="3" type="ORF">IDM40_06525</name>
</gene>
<comment type="caution">
    <text evidence="3">The sequence shown here is derived from an EMBL/GenBank/DDBJ whole genome shotgun (WGS) entry which is preliminary data.</text>
</comment>
<feature type="transmembrane region" description="Helical" evidence="2">
    <location>
        <begin position="38"/>
        <end position="58"/>
    </location>
</feature>
<evidence type="ECO:0000256" key="2">
    <source>
        <dbReference type="SAM" id="Phobius"/>
    </source>
</evidence>
<dbReference type="RefSeq" id="WP_193120991.1">
    <property type="nucleotide sequence ID" value="NZ_JADBGI010000004.1"/>
</dbReference>
<sequence length="234" mass="25161">MAQGPKEAPGSGRFAPGLALVRLQIHAQSDPRRYARRAGLVCAGVTLLVVVPAVLLVLPRDGLAPDQAWLALGAFVGLVLVGLGVFALCRALFRWAVGGTEVPADTEPRRMRTAGRYVRRGELSGDPALDALGRRLSVQAERMVSPLYWAPVVVVTVLHGLSLVLQLAGGQVSPLRVIMLVLVVAVLVVLPLVLRTRLRRARAFRDAHDARYGVPAPDPPREPWASGPRNAPQR</sequence>
<evidence type="ECO:0000313" key="4">
    <source>
        <dbReference type="Proteomes" id="UP000806528"/>
    </source>
</evidence>
<feature type="transmembrane region" description="Helical" evidence="2">
    <location>
        <begin position="70"/>
        <end position="93"/>
    </location>
</feature>
<keyword evidence="2" id="KW-0812">Transmembrane</keyword>
<name>A0ABR9P3H7_9ACTN</name>
<keyword evidence="2" id="KW-1133">Transmembrane helix</keyword>
<protein>
    <submittedName>
        <fullName evidence="3">Uncharacterized protein</fullName>
    </submittedName>
</protein>
<dbReference type="Proteomes" id="UP000806528">
    <property type="component" value="Unassembled WGS sequence"/>
</dbReference>
<proteinExistence type="predicted"/>
<reference evidence="3 4" key="1">
    <citation type="submission" date="2020-09" db="EMBL/GenBank/DDBJ databases">
        <title>Diversity and distribution of actinomycetes associated with coral in the coast of Hainan.</title>
        <authorList>
            <person name="Li F."/>
        </authorList>
    </citation>
    <scope>NUCLEOTIDE SEQUENCE [LARGE SCALE GENOMIC DNA]</scope>
    <source>
        <strain evidence="3 4">HNM0947</strain>
    </source>
</reference>